<comment type="caution">
    <text evidence="1">The sequence shown here is derived from an EMBL/GenBank/DDBJ whole genome shotgun (WGS) entry which is preliminary data.</text>
</comment>
<proteinExistence type="predicted"/>
<dbReference type="AlphaFoldDB" id="A0A4R1BBV8"/>
<gene>
    <name evidence="1" type="ORF">EPD60_10585</name>
</gene>
<accession>A0A4R1BBV8</accession>
<dbReference type="Proteomes" id="UP000295334">
    <property type="component" value="Unassembled WGS sequence"/>
</dbReference>
<organism evidence="1 2">
    <name type="scientific">Flaviaesturariibacter flavus</name>
    <dbReference type="NCBI Taxonomy" id="2502780"/>
    <lineage>
        <taxon>Bacteria</taxon>
        <taxon>Pseudomonadati</taxon>
        <taxon>Bacteroidota</taxon>
        <taxon>Chitinophagia</taxon>
        <taxon>Chitinophagales</taxon>
        <taxon>Chitinophagaceae</taxon>
        <taxon>Flaviaestuariibacter</taxon>
    </lineage>
</organism>
<reference evidence="1 2" key="1">
    <citation type="submission" date="2019-03" db="EMBL/GenBank/DDBJ databases">
        <authorList>
            <person name="Kim M.K.M."/>
        </authorList>
    </citation>
    <scope>NUCLEOTIDE SEQUENCE [LARGE SCALE GENOMIC DNA]</scope>
    <source>
        <strain evidence="1 2">17J68-12</strain>
    </source>
</reference>
<name>A0A4R1BBV8_9BACT</name>
<evidence type="ECO:0000313" key="2">
    <source>
        <dbReference type="Proteomes" id="UP000295334"/>
    </source>
</evidence>
<protein>
    <recommendedName>
        <fullName evidence="3">DUF4160 domain-containing protein</fullName>
    </recommendedName>
</protein>
<dbReference type="RefSeq" id="WP_131449419.1">
    <property type="nucleotide sequence ID" value="NZ_SJZI01000042.1"/>
</dbReference>
<evidence type="ECO:0008006" key="3">
    <source>
        <dbReference type="Google" id="ProtNLM"/>
    </source>
</evidence>
<evidence type="ECO:0000313" key="1">
    <source>
        <dbReference type="EMBL" id="TCJ14428.1"/>
    </source>
</evidence>
<keyword evidence="2" id="KW-1185">Reference proteome</keyword>
<dbReference type="EMBL" id="SJZI01000042">
    <property type="protein sequence ID" value="TCJ14428.1"/>
    <property type="molecule type" value="Genomic_DNA"/>
</dbReference>
<sequence length="85" mass="10408">MQFSQEERFEQQIGGRRYLFIRMYHPDLPLTYHIHTEVGHRRQVFRLQRVQEEWKILSSAQVPGFAYIDREQLVAAILDYEKRRT</sequence>